<dbReference type="EMBL" id="CP013661">
    <property type="protein sequence ID" value="ALS77212.1"/>
    <property type="molecule type" value="Genomic_DNA"/>
</dbReference>
<proteinExistence type="predicted"/>
<dbReference type="Pfam" id="PF16289">
    <property type="entry name" value="PIN_12"/>
    <property type="match status" value="1"/>
</dbReference>
<dbReference type="Proteomes" id="UP000065533">
    <property type="component" value="Chromosome"/>
</dbReference>
<organism evidence="2 3">
    <name type="scientific">Planococcus kocurii</name>
    <dbReference type="NCBI Taxonomy" id="1374"/>
    <lineage>
        <taxon>Bacteria</taxon>
        <taxon>Bacillati</taxon>
        <taxon>Bacillota</taxon>
        <taxon>Bacilli</taxon>
        <taxon>Bacillales</taxon>
        <taxon>Caryophanaceae</taxon>
        <taxon>Planococcus</taxon>
    </lineage>
</organism>
<name>A0ABM5WSB8_9BACL</name>
<gene>
    <name evidence="2" type="ORF">AUO94_00495</name>
</gene>
<dbReference type="InterPro" id="IPR032557">
    <property type="entry name" value="DUF4935"/>
</dbReference>
<evidence type="ECO:0000313" key="2">
    <source>
        <dbReference type="EMBL" id="ALS77212.1"/>
    </source>
</evidence>
<dbReference type="CDD" id="cd09854">
    <property type="entry name" value="PIN_VapC-like"/>
    <property type="match status" value="1"/>
</dbReference>
<evidence type="ECO:0000313" key="3">
    <source>
        <dbReference type="Proteomes" id="UP000065533"/>
    </source>
</evidence>
<protein>
    <recommendedName>
        <fullName evidence="1">DUF4935 domain-containing protein</fullName>
    </recommendedName>
</protein>
<dbReference type="RefSeq" id="WP_058383892.1">
    <property type="nucleotide sequence ID" value="NZ_CP013661.2"/>
</dbReference>
<evidence type="ECO:0000259" key="1">
    <source>
        <dbReference type="Pfam" id="PF16289"/>
    </source>
</evidence>
<keyword evidence="3" id="KW-1185">Reference proteome</keyword>
<reference evidence="2" key="1">
    <citation type="submission" date="2016-01" db="EMBL/GenBank/DDBJ databases">
        <title>Complete genome of Planococcus kocurri type strain.</title>
        <authorList>
            <person name="See-Too W.S."/>
        </authorList>
    </citation>
    <scope>NUCLEOTIDE SEQUENCE [LARGE SCALE GENOMIC DNA]</scope>
    <source>
        <strain evidence="2">ATCC 43650</strain>
    </source>
</reference>
<feature type="domain" description="DUF4935" evidence="1">
    <location>
        <begin position="8"/>
        <end position="199"/>
    </location>
</feature>
<sequence>MDKQNALVVDTNILIDFLEPGKYSEDSFYTFLMRLNGFTHLMLPQQVLAEWNHLKNNKIQQYEDQILLDFIKYNDLLKYVPEQHQKEELLHQLNTIRKISLRAYRYTYAVRAKHIDRIINSFAVIIERNPDIDRLVVDFAIEQQPPFFSMELKKDNTNKKSSKNESTDAVIFFTIIDYLKKHRNNYNKVAFLSCNSKDFSEPNNPSKIHSNLEKYIEEVEVEFFNNLKAAQKLLKYNDTEEASYKNLVKIIVTSNADRYQYLTDEYFCDCKNPDCDNEVHINSDSILMGQYYHLRCPKCEYTWDTGDHISTSMDY</sequence>
<accession>A0ABM5WSB8</accession>